<dbReference type="Pfam" id="PF00149">
    <property type="entry name" value="Metallophos"/>
    <property type="match status" value="1"/>
</dbReference>
<evidence type="ECO:0000313" key="10">
    <source>
        <dbReference type="Proteomes" id="UP000249248"/>
    </source>
</evidence>
<dbReference type="InterPro" id="IPR051558">
    <property type="entry name" value="Metallophosphoesterase_PAP"/>
</dbReference>
<comment type="caution">
    <text evidence="9">The sequence shown here is derived from an EMBL/GenBank/DDBJ whole genome shotgun (WGS) entry which is preliminary data.</text>
</comment>
<accession>A0A2W1NDS6</accession>
<evidence type="ECO:0000256" key="4">
    <source>
        <dbReference type="ARBA" id="ARBA00022801"/>
    </source>
</evidence>
<dbReference type="CDD" id="cd07378">
    <property type="entry name" value="MPP_ACP5"/>
    <property type="match status" value="1"/>
</dbReference>
<comment type="cofactor">
    <cofactor evidence="6">
        <name>Fe cation</name>
        <dbReference type="ChEBI" id="CHEBI:24875"/>
    </cofactor>
    <text evidence="6">Binds 2 iron ions per subunit.</text>
</comment>
<keyword evidence="3 7" id="KW-0732">Signal</keyword>
<reference evidence="9 10" key="1">
    <citation type="submission" date="2018-06" db="EMBL/GenBank/DDBJ databases">
        <title>The draft genome sequence of Crocinitomix sp. SM1701.</title>
        <authorList>
            <person name="Zhang X."/>
        </authorList>
    </citation>
    <scope>NUCLEOTIDE SEQUENCE [LARGE SCALE GENOMIC DNA]</scope>
    <source>
        <strain evidence="9 10">SM1701</strain>
    </source>
</reference>
<proteinExistence type="predicted"/>
<dbReference type="PANTHER" id="PTHR10161:SF14">
    <property type="entry name" value="TARTRATE-RESISTANT ACID PHOSPHATASE TYPE 5"/>
    <property type="match status" value="1"/>
</dbReference>
<feature type="binding site" evidence="6">
    <location>
        <position position="83"/>
    </location>
    <ligand>
        <name>Fe cation</name>
        <dbReference type="ChEBI" id="CHEBI:24875"/>
        <label>2</label>
    </ligand>
</feature>
<feature type="binding site" evidence="6">
    <location>
        <position position="86"/>
    </location>
    <ligand>
        <name>Fe cation</name>
        <dbReference type="ChEBI" id="CHEBI:24875"/>
        <label>1</label>
    </ligand>
</feature>
<dbReference type="Proteomes" id="UP000249248">
    <property type="component" value="Unassembled WGS sequence"/>
</dbReference>
<dbReference type="PIRSF" id="PIRSF000898">
    <property type="entry name" value="Acid_Ptase_5"/>
    <property type="match status" value="1"/>
</dbReference>
<evidence type="ECO:0000313" key="9">
    <source>
        <dbReference type="EMBL" id="PZE17575.1"/>
    </source>
</evidence>
<dbReference type="InterPro" id="IPR029052">
    <property type="entry name" value="Metallo-depent_PP-like"/>
</dbReference>
<evidence type="ECO:0000256" key="2">
    <source>
        <dbReference type="ARBA" id="ARBA00012646"/>
    </source>
</evidence>
<keyword evidence="10" id="KW-1185">Reference proteome</keyword>
<dbReference type="InterPro" id="IPR024927">
    <property type="entry name" value="Acid_PPase"/>
</dbReference>
<feature type="binding site" evidence="6">
    <location>
        <position position="83"/>
    </location>
    <ligand>
        <name>Fe cation</name>
        <dbReference type="ChEBI" id="CHEBI:24875"/>
        <label>1</label>
    </ligand>
</feature>
<sequence>MMKITSLIIAFSALILLSFNTKNTFISDTLQVQNNPENQNRKSLDFFVIGDWGEANLIQQQVANAMAFEAAKNPIDFIISVGDNFYPHGVRSINDKKWENTFENVYADSNLITDWYTAIGNHDYQGNVGAQLRYHKKNPRWKTTERYFSFKKSIPQSKDSVLFVFIDTNPFDKWVGLFTGGNWRHSKKKQLLWLENVLQASKEKWKIVVGHHPLYTTGIRRGQTADIQAAFLAAFEKHQVDVYFSGHDHSLQHQKPAGHTHYFVSGAGSESRGVTIDSSMTKFAKKDHGFIQAELTKDNLEIKFINANNKDLYHTTISK</sequence>
<feature type="domain" description="Calcineurin-like phosphoesterase" evidence="8">
    <location>
        <begin position="46"/>
        <end position="250"/>
    </location>
</feature>
<protein>
    <recommendedName>
        <fullName evidence="2 5">acid phosphatase</fullName>
        <ecNumber evidence="2 5">3.1.3.2</ecNumber>
    </recommendedName>
</protein>
<keyword evidence="6" id="KW-0479">Metal-binding</keyword>
<dbReference type="RefSeq" id="WP_111062535.1">
    <property type="nucleotide sequence ID" value="NZ_JBHUCU010000027.1"/>
</dbReference>
<organism evidence="9 10">
    <name type="scientific">Putridiphycobacter roseus</name>
    <dbReference type="NCBI Taxonomy" id="2219161"/>
    <lineage>
        <taxon>Bacteria</taxon>
        <taxon>Pseudomonadati</taxon>
        <taxon>Bacteroidota</taxon>
        <taxon>Flavobacteriia</taxon>
        <taxon>Flavobacteriales</taxon>
        <taxon>Crocinitomicaceae</taxon>
        <taxon>Putridiphycobacter</taxon>
    </lineage>
</organism>
<evidence type="ECO:0000259" key="8">
    <source>
        <dbReference type="Pfam" id="PF00149"/>
    </source>
</evidence>
<feature type="signal peptide" evidence="7">
    <location>
        <begin position="1"/>
        <end position="24"/>
    </location>
</feature>
<feature type="binding site" evidence="6">
    <location>
        <position position="211"/>
    </location>
    <ligand>
        <name>Fe cation</name>
        <dbReference type="ChEBI" id="CHEBI:24875"/>
        <label>2</label>
    </ligand>
</feature>
<feature type="binding site" evidence="6">
    <location>
        <position position="51"/>
    </location>
    <ligand>
        <name>Fe cation</name>
        <dbReference type="ChEBI" id="CHEBI:24875"/>
        <label>1</label>
    </ligand>
</feature>
<comment type="catalytic activity">
    <reaction evidence="1 5">
        <text>a phosphate monoester + H2O = an alcohol + phosphate</text>
        <dbReference type="Rhea" id="RHEA:15017"/>
        <dbReference type="ChEBI" id="CHEBI:15377"/>
        <dbReference type="ChEBI" id="CHEBI:30879"/>
        <dbReference type="ChEBI" id="CHEBI:43474"/>
        <dbReference type="ChEBI" id="CHEBI:67140"/>
        <dbReference type="EC" id="3.1.3.2"/>
    </reaction>
</comment>
<evidence type="ECO:0000256" key="6">
    <source>
        <dbReference type="PIRSR" id="PIRSR000898-1"/>
    </source>
</evidence>
<gene>
    <name evidence="9" type="ORF">DNU06_07030</name>
</gene>
<dbReference type="SUPFAM" id="SSF56300">
    <property type="entry name" value="Metallo-dependent phosphatases"/>
    <property type="match status" value="1"/>
</dbReference>
<evidence type="ECO:0000256" key="1">
    <source>
        <dbReference type="ARBA" id="ARBA00000032"/>
    </source>
</evidence>
<evidence type="ECO:0000256" key="5">
    <source>
        <dbReference type="PIRNR" id="PIRNR000898"/>
    </source>
</evidence>
<feature type="binding site" evidence="6">
    <location>
        <position position="121"/>
    </location>
    <ligand>
        <name>Fe cation</name>
        <dbReference type="ChEBI" id="CHEBI:24875"/>
        <label>2</label>
    </ligand>
</feature>
<dbReference type="PANTHER" id="PTHR10161">
    <property type="entry name" value="TARTRATE-RESISTANT ACID PHOSPHATASE TYPE 5"/>
    <property type="match status" value="1"/>
</dbReference>
<keyword evidence="4 5" id="KW-0378">Hydrolase</keyword>
<dbReference type="AlphaFoldDB" id="A0A2W1NDS6"/>
<feature type="binding site" evidence="6">
    <location>
        <position position="247"/>
    </location>
    <ligand>
        <name>Fe cation</name>
        <dbReference type="ChEBI" id="CHEBI:24875"/>
        <label>2</label>
    </ligand>
</feature>
<dbReference type="GO" id="GO:0003993">
    <property type="term" value="F:acid phosphatase activity"/>
    <property type="evidence" value="ECO:0007669"/>
    <property type="project" value="UniProtKB-UniRule"/>
</dbReference>
<name>A0A2W1NDS6_9FLAO</name>
<dbReference type="OrthoDB" id="9809781at2"/>
<dbReference type="EC" id="3.1.3.2" evidence="2 5"/>
<feature type="binding site" evidence="6">
    <location>
        <position position="249"/>
    </location>
    <ligand>
        <name>Fe cation</name>
        <dbReference type="ChEBI" id="CHEBI:24875"/>
        <label>1</label>
    </ligand>
</feature>
<keyword evidence="5 6" id="KW-0408">Iron</keyword>
<dbReference type="InterPro" id="IPR004843">
    <property type="entry name" value="Calcineurin-like_PHP"/>
</dbReference>
<evidence type="ECO:0000256" key="7">
    <source>
        <dbReference type="SAM" id="SignalP"/>
    </source>
</evidence>
<dbReference type="GO" id="GO:0046872">
    <property type="term" value="F:metal ion binding"/>
    <property type="evidence" value="ECO:0007669"/>
    <property type="project" value="UniProtKB-KW"/>
</dbReference>
<feature type="chain" id="PRO_5015964760" description="acid phosphatase" evidence="7">
    <location>
        <begin position="25"/>
        <end position="319"/>
    </location>
</feature>
<dbReference type="EMBL" id="QKSB01000003">
    <property type="protein sequence ID" value="PZE17575.1"/>
    <property type="molecule type" value="Genomic_DNA"/>
</dbReference>
<dbReference type="Gene3D" id="3.60.21.10">
    <property type="match status" value="1"/>
</dbReference>
<evidence type="ECO:0000256" key="3">
    <source>
        <dbReference type="ARBA" id="ARBA00022729"/>
    </source>
</evidence>